<dbReference type="Gene3D" id="2.40.440.10">
    <property type="entry name" value="L,D-transpeptidase catalytic domain-like"/>
    <property type="match status" value="1"/>
</dbReference>
<dbReference type="Proteomes" id="UP001300261">
    <property type="component" value="Unassembled WGS sequence"/>
</dbReference>
<evidence type="ECO:0000256" key="5">
    <source>
        <dbReference type="ARBA" id="ARBA00022801"/>
    </source>
</evidence>
<evidence type="ECO:0000256" key="10">
    <source>
        <dbReference type="SAM" id="MobiDB-lite"/>
    </source>
</evidence>
<dbReference type="EMBL" id="JAPEVI010000003">
    <property type="protein sequence ID" value="MCX2725656.1"/>
    <property type="molecule type" value="Genomic_DNA"/>
</dbReference>
<gene>
    <name evidence="12" type="ORF">ON753_25410</name>
</gene>
<dbReference type="CDD" id="cd16913">
    <property type="entry name" value="YkuD_like"/>
    <property type="match status" value="1"/>
</dbReference>
<dbReference type="PANTHER" id="PTHR30582:SF24">
    <property type="entry name" value="L,D-TRANSPEPTIDASE ERFK_SRFK-RELATED"/>
    <property type="match status" value="1"/>
</dbReference>
<reference evidence="12 13" key="1">
    <citation type="journal article" date="2016" name="Int. J. Syst. Evol. Microbiol.">
        <title>Labrenzia salina sp. nov., isolated from the rhizosphere of the halophyte Arthrocnemum macrostachyum.</title>
        <authorList>
            <person name="Camacho M."/>
            <person name="Redondo-Gomez S."/>
            <person name="Rodriguez-Llorente I."/>
            <person name="Rohde M."/>
            <person name="Sproer C."/>
            <person name="Schumann P."/>
            <person name="Klenk H.P."/>
            <person name="Montero-Calasanz M.D.C."/>
        </authorList>
    </citation>
    <scope>NUCLEOTIDE SEQUENCE [LARGE SCALE GENOMIC DNA]</scope>
    <source>
        <strain evidence="12 13">DSM 29163</strain>
    </source>
</reference>
<feature type="region of interest" description="Disordered" evidence="10">
    <location>
        <begin position="1"/>
        <end position="29"/>
    </location>
</feature>
<feature type="active site" description="Proton donor/acceptor" evidence="9">
    <location>
        <position position="130"/>
    </location>
</feature>
<dbReference type="Pfam" id="PF03734">
    <property type="entry name" value="YkuD"/>
    <property type="match status" value="1"/>
</dbReference>
<sequence length="170" mass="18268">MAGAGAVSAHAAGWKVPRSHGPASKQIVSLETGERSGTIIISTQDRTLDVVLDAATVARYSIGVGRDGFTWTGVVKVGHKAEWPSWRPPSEMRAREPGLPEMVPPGPHNPLGARALYLYRNGTDTLYRIHGTNDTGSVGDFVSSGCFRLSNKDVLELYENVKIGTKVIVK</sequence>
<dbReference type="InterPro" id="IPR050979">
    <property type="entry name" value="LD-transpeptidase"/>
</dbReference>
<keyword evidence="5" id="KW-0378">Hydrolase</keyword>
<feature type="domain" description="L,D-TPase catalytic" evidence="11">
    <location>
        <begin position="37"/>
        <end position="170"/>
    </location>
</feature>
<comment type="similarity">
    <text evidence="2">Belongs to the YkuD family.</text>
</comment>
<evidence type="ECO:0000256" key="7">
    <source>
        <dbReference type="ARBA" id="ARBA00022984"/>
    </source>
</evidence>
<protein>
    <submittedName>
        <fullName evidence="12">L,D-transpeptidase</fullName>
    </submittedName>
</protein>
<feature type="active site" description="Nucleophile" evidence="9">
    <location>
        <position position="146"/>
    </location>
</feature>
<keyword evidence="13" id="KW-1185">Reference proteome</keyword>
<keyword evidence="3" id="KW-0328">Glycosyltransferase</keyword>
<evidence type="ECO:0000256" key="9">
    <source>
        <dbReference type="PROSITE-ProRule" id="PRU01373"/>
    </source>
</evidence>
<evidence type="ECO:0000256" key="3">
    <source>
        <dbReference type="ARBA" id="ARBA00022676"/>
    </source>
</evidence>
<keyword evidence="4" id="KW-0808">Transferase</keyword>
<dbReference type="PANTHER" id="PTHR30582">
    <property type="entry name" value="L,D-TRANSPEPTIDASE"/>
    <property type="match status" value="1"/>
</dbReference>
<evidence type="ECO:0000256" key="4">
    <source>
        <dbReference type="ARBA" id="ARBA00022679"/>
    </source>
</evidence>
<evidence type="ECO:0000313" key="12">
    <source>
        <dbReference type="EMBL" id="MCX2725656.1"/>
    </source>
</evidence>
<accession>A0ABT3R996</accession>
<dbReference type="InterPro" id="IPR038063">
    <property type="entry name" value="Transpep_catalytic_dom"/>
</dbReference>
<dbReference type="PROSITE" id="PS52029">
    <property type="entry name" value="LD_TPASE"/>
    <property type="match status" value="1"/>
</dbReference>
<comment type="pathway">
    <text evidence="1 9">Cell wall biogenesis; peptidoglycan biosynthesis.</text>
</comment>
<evidence type="ECO:0000256" key="8">
    <source>
        <dbReference type="ARBA" id="ARBA00023316"/>
    </source>
</evidence>
<feature type="compositionally biased region" description="Low complexity" evidence="10">
    <location>
        <begin position="1"/>
        <end position="13"/>
    </location>
</feature>
<keyword evidence="6 9" id="KW-0133">Cell shape</keyword>
<keyword evidence="7 9" id="KW-0573">Peptidoglycan synthesis</keyword>
<evidence type="ECO:0000256" key="1">
    <source>
        <dbReference type="ARBA" id="ARBA00004752"/>
    </source>
</evidence>
<evidence type="ECO:0000259" key="11">
    <source>
        <dbReference type="PROSITE" id="PS52029"/>
    </source>
</evidence>
<name>A0ABT3R996_9HYPH</name>
<evidence type="ECO:0000313" key="13">
    <source>
        <dbReference type="Proteomes" id="UP001300261"/>
    </source>
</evidence>
<evidence type="ECO:0000256" key="6">
    <source>
        <dbReference type="ARBA" id="ARBA00022960"/>
    </source>
</evidence>
<organism evidence="12 13">
    <name type="scientific">Roseibium salinum</name>
    <dbReference type="NCBI Taxonomy" id="1604349"/>
    <lineage>
        <taxon>Bacteria</taxon>
        <taxon>Pseudomonadati</taxon>
        <taxon>Pseudomonadota</taxon>
        <taxon>Alphaproteobacteria</taxon>
        <taxon>Hyphomicrobiales</taxon>
        <taxon>Stappiaceae</taxon>
        <taxon>Roseibium</taxon>
    </lineage>
</organism>
<comment type="caution">
    <text evidence="12">The sequence shown here is derived from an EMBL/GenBank/DDBJ whole genome shotgun (WGS) entry which is preliminary data.</text>
</comment>
<evidence type="ECO:0000256" key="2">
    <source>
        <dbReference type="ARBA" id="ARBA00005992"/>
    </source>
</evidence>
<proteinExistence type="inferred from homology"/>
<keyword evidence="8 9" id="KW-0961">Cell wall biogenesis/degradation</keyword>
<dbReference type="SUPFAM" id="SSF141523">
    <property type="entry name" value="L,D-transpeptidase catalytic domain-like"/>
    <property type="match status" value="1"/>
</dbReference>
<dbReference type="InterPro" id="IPR005490">
    <property type="entry name" value="LD_TPept_cat_dom"/>
</dbReference>